<protein>
    <submittedName>
        <fullName evidence="1">Uncharacterized protein</fullName>
    </submittedName>
</protein>
<sequence length="266" mass="29306">MPRPKQKPGTPTKPLLKRPVRIGSLDTAPLIGELRQLHEDAEDPNIGRMPADEELFGALLYLEANASALKTEAARRAAATKRVLLWEYVRERADLHQAKAIEHARAAGTEWADLAPALAVKAPSAAYNKARRLQAAVLAALSRSDHPVRRTPEAVREAERQAAIRALSERQAEEQAARRHALLSPVAQRLIAYRSTLDDDDEVTFWLDQIEALLPDCHTPTQLVSLRKYVEATVRELTKAERQGSLSAARADALAAYRAAASLLSE</sequence>
<gene>
    <name evidence="1" type="ORF">GCM10010423_68020</name>
</gene>
<dbReference type="EMBL" id="BAAATM010000026">
    <property type="protein sequence ID" value="GAA2556885.1"/>
    <property type="molecule type" value="Genomic_DNA"/>
</dbReference>
<evidence type="ECO:0000313" key="2">
    <source>
        <dbReference type="Proteomes" id="UP001501095"/>
    </source>
</evidence>
<keyword evidence="2" id="KW-1185">Reference proteome</keyword>
<organism evidence="1 2">
    <name type="scientific">Streptomyces levis</name>
    <dbReference type="NCBI Taxonomy" id="285566"/>
    <lineage>
        <taxon>Bacteria</taxon>
        <taxon>Bacillati</taxon>
        <taxon>Actinomycetota</taxon>
        <taxon>Actinomycetes</taxon>
        <taxon>Kitasatosporales</taxon>
        <taxon>Streptomycetaceae</taxon>
        <taxon>Streptomyces</taxon>
    </lineage>
</organism>
<proteinExistence type="predicted"/>
<name>A0ABP6BCH4_9ACTN</name>
<evidence type="ECO:0000313" key="1">
    <source>
        <dbReference type="EMBL" id="GAA2556885.1"/>
    </source>
</evidence>
<dbReference type="RefSeq" id="WP_344543485.1">
    <property type="nucleotide sequence ID" value="NZ_BAAATM010000026.1"/>
</dbReference>
<accession>A0ABP6BCH4</accession>
<comment type="caution">
    <text evidence="1">The sequence shown here is derived from an EMBL/GenBank/DDBJ whole genome shotgun (WGS) entry which is preliminary data.</text>
</comment>
<reference evidence="2" key="1">
    <citation type="journal article" date="2019" name="Int. J. Syst. Evol. Microbiol.">
        <title>The Global Catalogue of Microorganisms (GCM) 10K type strain sequencing project: providing services to taxonomists for standard genome sequencing and annotation.</title>
        <authorList>
            <consortium name="The Broad Institute Genomics Platform"/>
            <consortium name="The Broad Institute Genome Sequencing Center for Infectious Disease"/>
            <person name="Wu L."/>
            <person name="Ma J."/>
        </authorList>
    </citation>
    <scope>NUCLEOTIDE SEQUENCE [LARGE SCALE GENOMIC DNA]</scope>
    <source>
        <strain evidence="2">JCM 6924</strain>
    </source>
</reference>
<dbReference type="Proteomes" id="UP001501095">
    <property type="component" value="Unassembled WGS sequence"/>
</dbReference>